<feature type="domain" description="Enoyl reductase (ER)" evidence="2">
    <location>
        <begin position="10"/>
        <end position="324"/>
    </location>
</feature>
<comment type="caution">
    <text evidence="3">The sequence shown here is derived from an EMBL/GenBank/DDBJ whole genome shotgun (WGS) entry which is preliminary data.</text>
</comment>
<dbReference type="InterPro" id="IPR051603">
    <property type="entry name" value="Zinc-ADH_QOR/CCCR"/>
</dbReference>
<dbReference type="Pfam" id="PF08240">
    <property type="entry name" value="ADH_N"/>
    <property type="match status" value="1"/>
</dbReference>
<evidence type="ECO:0000256" key="1">
    <source>
        <dbReference type="ARBA" id="ARBA00022857"/>
    </source>
</evidence>
<dbReference type="SMART" id="SM00829">
    <property type="entry name" value="PKS_ER"/>
    <property type="match status" value="1"/>
</dbReference>
<dbReference type="InterPro" id="IPR036291">
    <property type="entry name" value="NAD(P)-bd_dom_sf"/>
</dbReference>
<dbReference type="Gene3D" id="3.90.180.10">
    <property type="entry name" value="Medium-chain alcohol dehydrogenases, catalytic domain"/>
    <property type="match status" value="1"/>
</dbReference>
<dbReference type="InterPro" id="IPR011032">
    <property type="entry name" value="GroES-like_sf"/>
</dbReference>
<dbReference type="PANTHER" id="PTHR44154:SF1">
    <property type="entry name" value="QUINONE OXIDOREDUCTASE"/>
    <property type="match status" value="1"/>
</dbReference>
<dbReference type="InterPro" id="IPR013154">
    <property type="entry name" value="ADH-like_N"/>
</dbReference>
<evidence type="ECO:0000313" key="4">
    <source>
        <dbReference type="Proteomes" id="UP001362311"/>
    </source>
</evidence>
<dbReference type="SUPFAM" id="SSF51735">
    <property type="entry name" value="NAD(P)-binding Rossmann-fold domains"/>
    <property type="match status" value="1"/>
</dbReference>
<gene>
    <name evidence="3" type="ORF">WIX40_20570</name>
</gene>
<name>A0ABD5K3I5_9HYPH</name>
<dbReference type="Gene3D" id="3.40.50.720">
    <property type="entry name" value="NAD(P)-binding Rossmann-like Domain"/>
    <property type="match status" value="1"/>
</dbReference>
<dbReference type="PANTHER" id="PTHR44154">
    <property type="entry name" value="QUINONE OXIDOREDUCTASE"/>
    <property type="match status" value="1"/>
</dbReference>
<protein>
    <submittedName>
        <fullName evidence="3">Zinc-binding dehydrogenase</fullName>
    </submittedName>
</protein>
<accession>A0ABD5K3I5</accession>
<dbReference type="RefSeq" id="WP_339441818.1">
    <property type="nucleotide sequence ID" value="NZ_JBBHKQ010000002.1"/>
</dbReference>
<dbReference type="InterPro" id="IPR020843">
    <property type="entry name" value="ER"/>
</dbReference>
<reference evidence="3 4" key="1">
    <citation type="submission" date="2024-03" db="EMBL/GenBank/DDBJ databases">
        <title>Reference genomes for the five species model microbial community.</title>
        <authorList>
            <person name="Padfield D."/>
        </authorList>
    </citation>
    <scope>NUCLEOTIDE SEQUENCE [LARGE SCALE GENOMIC DNA]</scope>
    <source>
        <strain evidence="3 4">AB1</strain>
    </source>
</reference>
<dbReference type="SUPFAM" id="SSF50129">
    <property type="entry name" value="GroES-like"/>
    <property type="match status" value="1"/>
</dbReference>
<evidence type="ECO:0000313" key="3">
    <source>
        <dbReference type="EMBL" id="MEJ5902486.1"/>
    </source>
</evidence>
<dbReference type="Pfam" id="PF13602">
    <property type="entry name" value="ADH_zinc_N_2"/>
    <property type="match status" value="1"/>
</dbReference>
<organism evidence="3 4">
    <name type="scientific">Ochrobactrum teleogrylli</name>
    <dbReference type="NCBI Taxonomy" id="2479765"/>
    <lineage>
        <taxon>Bacteria</taxon>
        <taxon>Pseudomonadati</taxon>
        <taxon>Pseudomonadota</taxon>
        <taxon>Alphaproteobacteria</taxon>
        <taxon>Hyphomicrobiales</taxon>
        <taxon>Brucellaceae</taxon>
        <taxon>Brucella/Ochrobactrum group</taxon>
        <taxon>Ochrobactrum</taxon>
    </lineage>
</organism>
<sequence length="326" mass="34241">MRSLILKEHGPTSNFEVQDIETPRPGPGQVIVRIAAASLNPIDNKIRAGLPIGPELPSAIGCDFAGVIATIGDGVEGFSVGDEVFGCAGGVKGRGGALAEYIAADQELIAKRPSNISVKESAALPLVSITATNLLERLQLREDDNLLIHGGVGGVGHIALQLAKRITNSITVTVENEDDARVALSLGASEAILFKQESPAEYKQRLTGGRGFSAIIDTVGGPNLINSFEAASLDGRIATTAARATLDLGLVHAKGLTLHGIFMLIPMLHNHEKAKHGAILRNIAKIVEASQLSPIVDDRSFSLDQAPHAYDELEGGRAKGKLVIDI</sequence>
<keyword evidence="1" id="KW-0521">NADP</keyword>
<dbReference type="AlphaFoldDB" id="A0ABD5K3I5"/>
<dbReference type="Proteomes" id="UP001362311">
    <property type="component" value="Unassembled WGS sequence"/>
</dbReference>
<evidence type="ECO:0000259" key="2">
    <source>
        <dbReference type="SMART" id="SM00829"/>
    </source>
</evidence>
<proteinExistence type="predicted"/>
<dbReference type="EMBL" id="JBBHKQ010000002">
    <property type="protein sequence ID" value="MEJ5902486.1"/>
    <property type="molecule type" value="Genomic_DNA"/>
</dbReference>